<organism evidence="1 2">
    <name type="scientific">Acaulospora morrowiae</name>
    <dbReference type="NCBI Taxonomy" id="94023"/>
    <lineage>
        <taxon>Eukaryota</taxon>
        <taxon>Fungi</taxon>
        <taxon>Fungi incertae sedis</taxon>
        <taxon>Mucoromycota</taxon>
        <taxon>Glomeromycotina</taxon>
        <taxon>Glomeromycetes</taxon>
        <taxon>Diversisporales</taxon>
        <taxon>Acaulosporaceae</taxon>
        <taxon>Acaulospora</taxon>
    </lineage>
</organism>
<name>A0A9N8WK56_9GLOM</name>
<dbReference type="AlphaFoldDB" id="A0A9N8WK56"/>
<evidence type="ECO:0000313" key="2">
    <source>
        <dbReference type="Proteomes" id="UP000789342"/>
    </source>
</evidence>
<protein>
    <submittedName>
        <fullName evidence="1">10724_t:CDS:1</fullName>
    </submittedName>
</protein>
<accession>A0A9N8WK56</accession>
<dbReference type="EMBL" id="CAJVPV010001277">
    <property type="protein sequence ID" value="CAG8492313.1"/>
    <property type="molecule type" value="Genomic_DNA"/>
</dbReference>
<sequence>MSVKFSKGGFFSERLIRKRDVSGEFLWKGGRKTDEVEERLSSVKKNGNETEDDCNLLNLRMIDS</sequence>
<comment type="caution">
    <text evidence="1">The sequence shown here is derived from an EMBL/GenBank/DDBJ whole genome shotgun (WGS) entry which is preliminary data.</text>
</comment>
<proteinExistence type="predicted"/>
<evidence type="ECO:0000313" key="1">
    <source>
        <dbReference type="EMBL" id="CAG8492313.1"/>
    </source>
</evidence>
<keyword evidence="2" id="KW-1185">Reference proteome</keyword>
<gene>
    <name evidence="1" type="ORF">AMORRO_LOCUS2837</name>
</gene>
<dbReference type="Proteomes" id="UP000789342">
    <property type="component" value="Unassembled WGS sequence"/>
</dbReference>
<reference evidence="1" key="1">
    <citation type="submission" date="2021-06" db="EMBL/GenBank/DDBJ databases">
        <authorList>
            <person name="Kallberg Y."/>
            <person name="Tangrot J."/>
            <person name="Rosling A."/>
        </authorList>
    </citation>
    <scope>NUCLEOTIDE SEQUENCE</scope>
    <source>
        <strain evidence="1">CL551</strain>
    </source>
</reference>